<evidence type="ECO:0000256" key="10">
    <source>
        <dbReference type="RuleBase" id="RU000635"/>
    </source>
</evidence>
<keyword evidence="6 10" id="KW-0372">Hormone</keyword>
<dbReference type="PANTHER" id="PTHR10522:SF8">
    <property type="entry name" value="PROGONADOLIBERIN"/>
    <property type="match status" value="1"/>
</dbReference>
<evidence type="ECO:0000256" key="5">
    <source>
        <dbReference type="ARBA" id="ARBA00022685"/>
    </source>
</evidence>
<evidence type="ECO:0000256" key="4">
    <source>
        <dbReference type="ARBA" id="ARBA00022525"/>
    </source>
</evidence>
<keyword evidence="4" id="KW-0964">Secreted</keyword>
<keyword evidence="9" id="KW-0873">Pyrrolidone carboxylic acid</keyword>
<keyword evidence="5" id="KW-0165">Cleavage on pair of basic residues</keyword>
<evidence type="ECO:0000256" key="8">
    <source>
        <dbReference type="ARBA" id="ARBA00022815"/>
    </source>
</evidence>
<evidence type="ECO:0000256" key="1">
    <source>
        <dbReference type="ARBA" id="ARBA00002800"/>
    </source>
</evidence>
<protein>
    <recommendedName>
        <fullName evidence="10">Progonadoliberin</fullName>
    </recommendedName>
    <component>
        <recommendedName>
            <fullName evidence="10">Gonadoliberin</fullName>
        </recommendedName>
        <alternativeName>
            <fullName evidence="10">Gonadotropin-releasing hormone</fullName>
            <shortName evidence="10">GnRH</shortName>
        </alternativeName>
        <alternativeName>
            <fullName evidence="10">Luliberin</fullName>
        </alternativeName>
        <alternativeName>
            <fullName evidence="10">Luteinizing hormone-releasing hormone</fullName>
            <shortName evidence="10">LH-RH</shortName>
        </alternativeName>
    </component>
    <component>
        <recommendedName>
            <fullName evidence="10">GnRH-associated peptide</fullName>
        </recommendedName>
        <alternativeName>
            <fullName evidence="10">GnRH-associated peptide</fullName>
        </alternativeName>
    </component>
</protein>
<dbReference type="GO" id="GO:0005183">
    <property type="term" value="F:gonadotropin hormone-releasing hormone activity"/>
    <property type="evidence" value="ECO:0007669"/>
    <property type="project" value="TreeGrafter"/>
</dbReference>
<dbReference type="InterPro" id="IPR019792">
    <property type="entry name" value="Gonadoliberin"/>
</dbReference>
<feature type="signal peptide" evidence="11">
    <location>
        <begin position="1"/>
        <end position="24"/>
    </location>
</feature>
<dbReference type="PANTHER" id="PTHR10522">
    <property type="entry name" value="GONADOLIBERIN"/>
    <property type="match status" value="1"/>
</dbReference>
<dbReference type="AlphaFoldDB" id="B1P583"/>
<gene>
    <name evidence="12" type="primary">Gnrh2</name>
</gene>
<dbReference type="PROSITE" id="PS00473">
    <property type="entry name" value="GNRH"/>
    <property type="match status" value="1"/>
</dbReference>
<feature type="chain" id="PRO_5002767386" description="Progonadoliberin" evidence="11">
    <location>
        <begin position="25"/>
        <end position="86"/>
    </location>
</feature>
<comment type="similarity">
    <text evidence="3 10">Belongs to the GnRH family.</text>
</comment>
<evidence type="ECO:0000256" key="3">
    <source>
        <dbReference type="ARBA" id="ARBA00010968"/>
    </source>
</evidence>
<dbReference type="Pfam" id="PF00446">
    <property type="entry name" value="GnRH"/>
    <property type="match status" value="1"/>
</dbReference>
<evidence type="ECO:0000256" key="6">
    <source>
        <dbReference type="ARBA" id="ARBA00022702"/>
    </source>
</evidence>
<keyword evidence="7 11" id="KW-0732">Signal</keyword>
<evidence type="ECO:0000256" key="2">
    <source>
        <dbReference type="ARBA" id="ARBA00004613"/>
    </source>
</evidence>
<dbReference type="GO" id="GO:0005615">
    <property type="term" value="C:extracellular space"/>
    <property type="evidence" value="ECO:0007669"/>
    <property type="project" value="TreeGrafter"/>
</dbReference>
<dbReference type="EMBL" id="EU284132">
    <property type="protein sequence ID" value="ABZ04537.1"/>
    <property type="molecule type" value="Genomic_DNA"/>
</dbReference>
<accession>B1P583</accession>
<keyword evidence="8 10" id="KW-0027">Amidation</keyword>
<comment type="subcellular location">
    <subcellularLocation>
        <location evidence="2 10">Secreted</location>
    </subcellularLocation>
</comment>
<comment type="function">
    <text evidence="1 10">Stimulates the secretion of gonadotropins.</text>
</comment>
<evidence type="ECO:0000256" key="11">
    <source>
        <dbReference type="SAM" id="SignalP"/>
    </source>
</evidence>
<dbReference type="InterPro" id="IPR002012">
    <property type="entry name" value="GnRH"/>
</dbReference>
<evidence type="ECO:0000256" key="9">
    <source>
        <dbReference type="ARBA" id="ARBA00023283"/>
    </source>
</evidence>
<sequence length="86" mass="9838">MACQRSLVILLFVLLAVSIQLCSTQHWSHGWYPGGKRELAIPQTPEVSEEIKLCDGEECTYLRSPRKSILKEILADIIAWQIQKKK</sequence>
<evidence type="ECO:0000313" key="12">
    <source>
        <dbReference type="EMBL" id="ABZ04537.1"/>
    </source>
</evidence>
<reference evidence="12" key="1">
    <citation type="journal article" date="2008" name="BMC Evol. Biol.">
        <title>Sequence and organization of coelacanth neurohypophysial hormone genes: evolutionary history of the vertebrate neurohypophysial hormone gene locus.</title>
        <authorList>
            <person name="Gwee P.C."/>
            <person name="Amemiya C.T."/>
            <person name="Brenner S."/>
            <person name="Venkatesh B."/>
        </authorList>
    </citation>
    <scope>NUCLEOTIDE SEQUENCE</scope>
</reference>
<proteinExistence type="inferred from homology"/>
<dbReference type="GO" id="GO:0031530">
    <property type="term" value="F:gonadotropin-releasing hormone receptor binding"/>
    <property type="evidence" value="ECO:0007669"/>
    <property type="project" value="TreeGrafter"/>
</dbReference>
<name>B1P583_LATME</name>
<evidence type="ECO:0000256" key="7">
    <source>
        <dbReference type="ARBA" id="ARBA00022729"/>
    </source>
</evidence>
<organism evidence="12">
    <name type="scientific">Latimeria menadoensis</name>
    <name type="common">Indonesian coelacanth</name>
    <dbReference type="NCBI Taxonomy" id="106881"/>
    <lineage>
        <taxon>Eukaryota</taxon>
        <taxon>Metazoa</taxon>
        <taxon>Chordata</taxon>
        <taxon>Craniata</taxon>
        <taxon>Vertebrata</taxon>
        <taxon>Euteleostomi</taxon>
        <taxon>Coelacanthiformes</taxon>
        <taxon>Coelacanthidae</taxon>
        <taxon>Latimeria</taxon>
    </lineage>
</organism>